<evidence type="ECO:0000256" key="3">
    <source>
        <dbReference type="ARBA" id="ARBA00023163"/>
    </source>
</evidence>
<keyword evidence="1" id="KW-0805">Transcription regulation</keyword>
<keyword evidence="3" id="KW-0804">Transcription</keyword>
<dbReference type="InterPro" id="IPR000843">
    <property type="entry name" value="HTH_LacI"/>
</dbReference>
<dbReference type="InterPro" id="IPR046335">
    <property type="entry name" value="LacI/GalR-like_sensor"/>
</dbReference>
<dbReference type="AlphaFoldDB" id="A0A382KFM4"/>
<dbReference type="GO" id="GO:0003700">
    <property type="term" value="F:DNA-binding transcription factor activity"/>
    <property type="evidence" value="ECO:0007669"/>
    <property type="project" value="TreeGrafter"/>
</dbReference>
<dbReference type="CDD" id="cd01392">
    <property type="entry name" value="HTH_LacI"/>
    <property type="match status" value="1"/>
</dbReference>
<dbReference type="SUPFAM" id="SSF53822">
    <property type="entry name" value="Periplasmic binding protein-like I"/>
    <property type="match status" value="1"/>
</dbReference>
<accession>A0A382KFM4</accession>
<dbReference type="InterPro" id="IPR028082">
    <property type="entry name" value="Peripla_BP_I"/>
</dbReference>
<dbReference type="Pfam" id="PF00356">
    <property type="entry name" value="LacI"/>
    <property type="match status" value="1"/>
</dbReference>
<dbReference type="PANTHER" id="PTHR30146">
    <property type="entry name" value="LACI-RELATED TRANSCRIPTIONAL REPRESSOR"/>
    <property type="match status" value="1"/>
</dbReference>
<dbReference type="EMBL" id="UINC01080347">
    <property type="protein sequence ID" value="SVC23198.1"/>
    <property type="molecule type" value="Genomic_DNA"/>
</dbReference>
<dbReference type="Pfam" id="PF13377">
    <property type="entry name" value="Peripla_BP_3"/>
    <property type="match status" value="1"/>
</dbReference>
<dbReference type="InterPro" id="IPR010982">
    <property type="entry name" value="Lambda_DNA-bd_dom_sf"/>
</dbReference>
<name>A0A382KFM4_9ZZZZ</name>
<evidence type="ECO:0000256" key="2">
    <source>
        <dbReference type="ARBA" id="ARBA00023125"/>
    </source>
</evidence>
<proteinExistence type="predicted"/>
<evidence type="ECO:0000259" key="4">
    <source>
        <dbReference type="PROSITE" id="PS50932"/>
    </source>
</evidence>
<dbReference type="SMART" id="SM00354">
    <property type="entry name" value="HTH_LACI"/>
    <property type="match status" value="1"/>
</dbReference>
<feature type="domain" description="HTH lacI-type" evidence="4">
    <location>
        <begin position="9"/>
        <end position="63"/>
    </location>
</feature>
<protein>
    <recommendedName>
        <fullName evidence="4">HTH lacI-type domain-containing protein</fullName>
    </recommendedName>
</protein>
<dbReference type="PROSITE" id="PS50932">
    <property type="entry name" value="HTH_LACI_2"/>
    <property type="match status" value="1"/>
</dbReference>
<evidence type="ECO:0000313" key="5">
    <source>
        <dbReference type="EMBL" id="SVC23198.1"/>
    </source>
</evidence>
<organism evidence="5">
    <name type="scientific">marine metagenome</name>
    <dbReference type="NCBI Taxonomy" id="408172"/>
    <lineage>
        <taxon>unclassified sequences</taxon>
        <taxon>metagenomes</taxon>
        <taxon>ecological metagenomes</taxon>
    </lineage>
</organism>
<keyword evidence="2" id="KW-0238">DNA-binding</keyword>
<dbReference type="Gene3D" id="3.40.50.2300">
    <property type="match status" value="2"/>
</dbReference>
<dbReference type="Gene3D" id="1.10.260.40">
    <property type="entry name" value="lambda repressor-like DNA-binding domains"/>
    <property type="match status" value="1"/>
</dbReference>
<evidence type="ECO:0000256" key="1">
    <source>
        <dbReference type="ARBA" id="ARBA00023015"/>
    </source>
</evidence>
<sequence length="344" mass="39189">MFGKTNKKTNIKDLAKKLNLSVSSVSRALNGHKNISEKTREKILKLAKKYNYVPDPSARRLASKKSDTIAFIATTTPKAPDFVLLEFLTGISMGIKDSNTEFIVKLTLSEKDEINYYEKLMRTNQADKFVFYKTKKNDPRIAMLKKNNINFVSWGRAKNEKGYAWIDMDNHKSIELLMHRLLTFGHKKIALINVHQSFNYGYQRKIAYEKMLKKNNIVVNKDYYQESLTATAANGISLTKLLLDLNNPPTAIICSLDKFFIGCLQECKNQNLVVGKNISVVGYNDYDYYLSSQNLTYISHPLAQMGTDSVNILKKIENGYHPDEVSKLIEPILHEGKSDGPLKN</sequence>
<dbReference type="GO" id="GO:0000976">
    <property type="term" value="F:transcription cis-regulatory region binding"/>
    <property type="evidence" value="ECO:0007669"/>
    <property type="project" value="TreeGrafter"/>
</dbReference>
<gene>
    <name evidence="5" type="ORF">METZ01_LOCUS276052</name>
</gene>
<dbReference type="PANTHER" id="PTHR30146:SF155">
    <property type="entry name" value="ALANINE RACEMASE"/>
    <property type="match status" value="1"/>
</dbReference>
<dbReference type="SUPFAM" id="SSF47413">
    <property type="entry name" value="lambda repressor-like DNA-binding domains"/>
    <property type="match status" value="1"/>
</dbReference>
<reference evidence="5" key="1">
    <citation type="submission" date="2018-05" db="EMBL/GenBank/DDBJ databases">
        <authorList>
            <person name="Lanie J.A."/>
            <person name="Ng W.-L."/>
            <person name="Kazmierczak K.M."/>
            <person name="Andrzejewski T.M."/>
            <person name="Davidsen T.M."/>
            <person name="Wayne K.J."/>
            <person name="Tettelin H."/>
            <person name="Glass J.I."/>
            <person name="Rusch D."/>
            <person name="Podicherti R."/>
            <person name="Tsui H.-C.T."/>
            <person name="Winkler M.E."/>
        </authorList>
    </citation>
    <scope>NUCLEOTIDE SEQUENCE</scope>
</reference>